<evidence type="ECO:0000256" key="1">
    <source>
        <dbReference type="SAM" id="MobiDB-lite"/>
    </source>
</evidence>
<reference evidence="2" key="1">
    <citation type="journal article" date="2022" name="bioRxiv">
        <title>Sequencing and chromosome-scale assembly of the giantPleurodeles waltlgenome.</title>
        <authorList>
            <person name="Brown T."/>
            <person name="Elewa A."/>
            <person name="Iarovenko S."/>
            <person name="Subramanian E."/>
            <person name="Araus A.J."/>
            <person name="Petzold A."/>
            <person name="Susuki M."/>
            <person name="Suzuki K.-i.T."/>
            <person name="Hayashi T."/>
            <person name="Toyoda A."/>
            <person name="Oliveira C."/>
            <person name="Osipova E."/>
            <person name="Leigh N.D."/>
            <person name="Simon A."/>
            <person name="Yun M.H."/>
        </authorList>
    </citation>
    <scope>NUCLEOTIDE SEQUENCE</scope>
    <source>
        <strain evidence="2">20211129_DDA</strain>
        <tissue evidence="2">Liver</tissue>
    </source>
</reference>
<protein>
    <submittedName>
        <fullName evidence="2">Uncharacterized protein</fullName>
    </submittedName>
</protein>
<evidence type="ECO:0000313" key="3">
    <source>
        <dbReference type="Proteomes" id="UP001066276"/>
    </source>
</evidence>
<proteinExistence type="predicted"/>
<evidence type="ECO:0000313" key="2">
    <source>
        <dbReference type="EMBL" id="KAJ1151419.1"/>
    </source>
</evidence>
<dbReference type="Proteomes" id="UP001066276">
    <property type="component" value="Chromosome 5"/>
</dbReference>
<organism evidence="2 3">
    <name type="scientific">Pleurodeles waltl</name>
    <name type="common">Iberian ribbed newt</name>
    <dbReference type="NCBI Taxonomy" id="8319"/>
    <lineage>
        <taxon>Eukaryota</taxon>
        <taxon>Metazoa</taxon>
        <taxon>Chordata</taxon>
        <taxon>Craniata</taxon>
        <taxon>Vertebrata</taxon>
        <taxon>Euteleostomi</taxon>
        <taxon>Amphibia</taxon>
        <taxon>Batrachia</taxon>
        <taxon>Caudata</taxon>
        <taxon>Salamandroidea</taxon>
        <taxon>Salamandridae</taxon>
        <taxon>Pleurodelinae</taxon>
        <taxon>Pleurodeles</taxon>
    </lineage>
</organism>
<feature type="region of interest" description="Disordered" evidence="1">
    <location>
        <begin position="1"/>
        <end position="31"/>
    </location>
</feature>
<dbReference type="EMBL" id="JANPWB010000009">
    <property type="protein sequence ID" value="KAJ1151419.1"/>
    <property type="molecule type" value="Genomic_DNA"/>
</dbReference>
<accession>A0AAV7RGI0</accession>
<name>A0AAV7RGI0_PLEWA</name>
<gene>
    <name evidence="2" type="ORF">NDU88_004200</name>
</gene>
<dbReference type="AlphaFoldDB" id="A0AAV7RGI0"/>
<sequence length="82" mass="9021">MLLTLPSWNKEHGSKNARSNGDTSNMKIPESTVTTTGLYHRFSGKSRKPSDVDLFGEALRHQMGKQTSTERIAGVKSELAMA</sequence>
<comment type="caution">
    <text evidence="2">The sequence shown here is derived from an EMBL/GenBank/DDBJ whole genome shotgun (WGS) entry which is preliminary data.</text>
</comment>
<feature type="compositionally biased region" description="Polar residues" evidence="1">
    <location>
        <begin position="16"/>
        <end position="31"/>
    </location>
</feature>
<keyword evidence="3" id="KW-1185">Reference proteome</keyword>